<gene>
    <name evidence="2" type="ORF">GCK72_002403</name>
</gene>
<sequence length="837" mass="93333">MERKHGWRSTIVPGRKAITQIAALHDAGVTEDMSYLNEKSVLDESSNLNDTHDDDEERALRKKGFSEREINKRLQGQKVEKLAKAQGRLKEQMLGAKNFKELMEKHEYSERESDDENDTAENITITNKPVFAIPALPKHLSEKSMMGSPVAGTKGSGKAGLSCSTPKSGKDVSMRSLRVLDISHVVNTDQLDYDKVAVHNKNVLIPIVENTEQSSAKMGETFTVRDDQDENQKHGHVSANEASLQKTFTVDPRTEVDKSESALQKTFTLHPRAEGDKSESSLQKTFTVPEGDQDSTRHSSLQNTFVKSGSNDSLLPNDGKRAQDDTKKIDESVNADQSGSVIDSSKLSGNCISNELIDTTITENTVEGVEQRRRSNKVGVQERERRHADLNSSLMKSMIEEVPSPGANYFKNPRKKLRPTVEVPPKIISRLSVESDKEKTIEMLSMVEEVSMEAESNGPSFVDPLSVNGSRISPIPEVDKITNPTNVTPKSNRRNLPIRGNSMETVRVTQANDVSSVITPKLNYLKPTISSLRKHVNEPECDDTLFGTRRERCTPGKSATTAKTVVQDAPIIEKTPVTGEGVTVKNDQRNDASNRDLSTGLPEETYRPSFNLELEVGDMSIRPSPKRLSANLDSVEPADFDLDLPTVRIENQAGPSNQRSSRNRAALLSDSIATVNTPGYNRTARCRVMNDTNVEESWQSDEDDVILSRRNPGKNGKNVGLQLKKREIIQPDTNNGNRRSARNRVKPLRSWLGEKAVYVNSPSGGRRLTSVSDVVIKDKRLCKYRTADLKLATEREQRAKAHKKELAARKREILLRDQQAGRRMDESHYDIHTDDEE</sequence>
<dbReference type="GeneID" id="9810138"/>
<feature type="region of interest" description="Disordered" evidence="1">
    <location>
        <begin position="144"/>
        <end position="170"/>
    </location>
</feature>
<feature type="region of interest" description="Disordered" evidence="1">
    <location>
        <begin position="42"/>
        <end position="64"/>
    </location>
</feature>
<organism evidence="2 3">
    <name type="scientific">Caenorhabditis remanei</name>
    <name type="common">Caenorhabditis vulgaris</name>
    <dbReference type="NCBI Taxonomy" id="31234"/>
    <lineage>
        <taxon>Eukaryota</taxon>
        <taxon>Metazoa</taxon>
        <taxon>Ecdysozoa</taxon>
        <taxon>Nematoda</taxon>
        <taxon>Chromadorea</taxon>
        <taxon>Rhabditida</taxon>
        <taxon>Rhabditina</taxon>
        <taxon>Rhabditomorpha</taxon>
        <taxon>Rhabditoidea</taxon>
        <taxon>Rhabditidae</taxon>
        <taxon>Peloderinae</taxon>
        <taxon>Caenorhabditis</taxon>
    </lineage>
</organism>
<feature type="compositionally biased region" description="Polar residues" evidence="1">
    <location>
        <begin position="334"/>
        <end position="343"/>
    </location>
</feature>
<feature type="region of interest" description="Disordered" evidence="1">
    <location>
        <begin position="476"/>
        <end position="497"/>
    </location>
</feature>
<feature type="region of interest" description="Disordered" evidence="1">
    <location>
        <begin position="367"/>
        <end position="390"/>
    </location>
</feature>
<accession>A0A6A5HV61</accession>
<comment type="caution">
    <text evidence="2">The sequence shown here is derived from an EMBL/GenBank/DDBJ whole genome shotgun (WGS) entry which is preliminary data.</text>
</comment>
<dbReference type="RefSeq" id="XP_003112309.2">
    <property type="nucleotide sequence ID" value="XM_003112261.2"/>
</dbReference>
<feature type="region of interest" description="Disordered" evidence="1">
    <location>
        <begin position="578"/>
        <end position="604"/>
    </location>
</feature>
<dbReference type="EMBL" id="WUAV01000001">
    <property type="protein sequence ID" value="KAF1770584.1"/>
    <property type="molecule type" value="Genomic_DNA"/>
</dbReference>
<evidence type="ECO:0000313" key="2">
    <source>
        <dbReference type="EMBL" id="KAF1770584.1"/>
    </source>
</evidence>
<dbReference type="KEGG" id="crq:GCK72_002403"/>
<reference evidence="2 3" key="1">
    <citation type="submission" date="2019-12" db="EMBL/GenBank/DDBJ databases">
        <title>Chromosome-level assembly of the Caenorhabditis remanei genome.</title>
        <authorList>
            <person name="Teterina A.A."/>
            <person name="Willis J.H."/>
            <person name="Phillips P.C."/>
        </authorList>
    </citation>
    <scope>NUCLEOTIDE SEQUENCE [LARGE SCALE GENOMIC DNA]</scope>
    <source>
        <strain evidence="2 3">PX506</strain>
        <tissue evidence="2">Whole organism</tissue>
    </source>
</reference>
<dbReference type="CTD" id="9810138"/>
<feature type="region of interest" description="Disordered" evidence="1">
    <location>
        <begin position="817"/>
        <end position="837"/>
    </location>
</feature>
<feature type="compositionally biased region" description="Basic and acidic residues" evidence="1">
    <location>
        <begin position="318"/>
        <end position="331"/>
    </location>
</feature>
<name>A0A6A5HV61_CAERE</name>
<feature type="compositionally biased region" description="Polar residues" evidence="1">
    <location>
        <begin position="298"/>
        <end position="314"/>
    </location>
</feature>
<evidence type="ECO:0000313" key="3">
    <source>
        <dbReference type="Proteomes" id="UP000483820"/>
    </source>
</evidence>
<dbReference type="AlphaFoldDB" id="A0A6A5HV61"/>
<feature type="compositionally biased region" description="Basic and acidic residues" evidence="1">
    <location>
        <begin position="380"/>
        <end position="389"/>
    </location>
</feature>
<evidence type="ECO:0000256" key="1">
    <source>
        <dbReference type="SAM" id="MobiDB-lite"/>
    </source>
</evidence>
<dbReference type="Proteomes" id="UP000483820">
    <property type="component" value="Chromosome I"/>
</dbReference>
<feature type="region of interest" description="Disordered" evidence="1">
    <location>
        <begin position="228"/>
        <end position="343"/>
    </location>
</feature>
<protein>
    <submittedName>
        <fullName evidence="2">Uncharacterized protein</fullName>
    </submittedName>
</protein>
<proteinExistence type="predicted"/>